<feature type="transmembrane region" description="Helical" evidence="1">
    <location>
        <begin position="170"/>
        <end position="190"/>
    </location>
</feature>
<feature type="transmembrane region" description="Helical" evidence="1">
    <location>
        <begin position="134"/>
        <end position="150"/>
    </location>
</feature>
<feature type="transmembrane region" description="Helical" evidence="1">
    <location>
        <begin position="102"/>
        <end position="122"/>
    </location>
</feature>
<proteinExistence type="predicted"/>
<feature type="transmembrane region" description="Helical" evidence="1">
    <location>
        <begin position="20"/>
        <end position="43"/>
    </location>
</feature>
<gene>
    <name evidence="2" type="ORF">EYZ11_012637</name>
</gene>
<evidence type="ECO:0000313" key="2">
    <source>
        <dbReference type="EMBL" id="THC87916.1"/>
    </source>
</evidence>
<protein>
    <submittedName>
        <fullName evidence="2">Uncharacterized protein</fullName>
    </submittedName>
</protein>
<evidence type="ECO:0000313" key="3">
    <source>
        <dbReference type="Proteomes" id="UP000308092"/>
    </source>
</evidence>
<dbReference type="STRING" id="1220188.A0A4S3IZQ2"/>
<dbReference type="Proteomes" id="UP000308092">
    <property type="component" value="Unassembled WGS sequence"/>
</dbReference>
<feature type="transmembrane region" description="Helical" evidence="1">
    <location>
        <begin position="223"/>
        <end position="242"/>
    </location>
</feature>
<organism evidence="2 3">
    <name type="scientific">Aspergillus tanneri</name>
    <dbReference type="NCBI Taxonomy" id="1220188"/>
    <lineage>
        <taxon>Eukaryota</taxon>
        <taxon>Fungi</taxon>
        <taxon>Dikarya</taxon>
        <taxon>Ascomycota</taxon>
        <taxon>Pezizomycotina</taxon>
        <taxon>Eurotiomycetes</taxon>
        <taxon>Eurotiomycetidae</taxon>
        <taxon>Eurotiales</taxon>
        <taxon>Aspergillaceae</taxon>
        <taxon>Aspergillus</taxon>
        <taxon>Aspergillus subgen. Circumdati</taxon>
    </lineage>
</organism>
<sequence length="244" mass="26739">MGIINNCYPTMSPWLEYLAYLTYYGGLAWLGYHSLWSVALLPLDVLRTGRFADGTRLIRRYTPIVAVDRKLVSAVIFYNGLLDGGDTVNRLLLVDVHLTMQAMAFAVTCVIMPFTFLFPAFVRCSVARRQRAIALYRFAPLVLALVQWGGEQLPLEQLVASPMSESVPYVVVGVAAAVGHLYALLGAAALGTVRQVYLPSPAPPTSPVAVLPKAAREFLQYDVHVLVAAFLPFAYHLLAPVVSI</sequence>
<comment type="caution">
    <text evidence="2">The sequence shown here is derived from an EMBL/GenBank/DDBJ whole genome shotgun (WGS) entry which is preliminary data.</text>
</comment>
<dbReference type="VEuPathDB" id="FungiDB:EYZ11_012637"/>
<keyword evidence="1" id="KW-1133">Transmembrane helix</keyword>
<keyword evidence="1" id="KW-0812">Transmembrane</keyword>
<accession>A0A4S3IZQ2</accession>
<dbReference type="AlphaFoldDB" id="A0A4S3IZQ2"/>
<evidence type="ECO:0000256" key="1">
    <source>
        <dbReference type="SAM" id="Phobius"/>
    </source>
</evidence>
<keyword evidence="3" id="KW-1185">Reference proteome</keyword>
<reference evidence="2 3" key="1">
    <citation type="submission" date="2019-03" db="EMBL/GenBank/DDBJ databases">
        <title>The genome sequence of a newly discovered highly antifungal drug resistant Aspergillus species, Aspergillus tanneri NIH 1004.</title>
        <authorList>
            <person name="Mounaud S."/>
            <person name="Singh I."/>
            <person name="Joardar V."/>
            <person name="Pakala S."/>
            <person name="Pakala S."/>
            <person name="Venepally P."/>
            <person name="Hoover J."/>
            <person name="Nierman W."/>
            <person name="Chung J."/>
            <person name="Losada L."/>
        </authorList>
    </citation>
    <scope>NUCLEOTIDE SEQUENCE [LARGE SCALE GENOMIC DNA]</scope>
    <source>
        <strain evidence="2 3">NIH1004</strain>
    </source>
</reference>
<dbReference type="EMBL" id="SOSA01000995">
    <property type="protein sequence ID" value="THC87916.1"/>
    <property type="molecule type" value="Genomic_DNA"/>
</dbReference>
<name>A0A4S3IZQ2_9EURO</name>
<keyword evidence="1" id="KW-0472">Membrane</keyword>